<evidence type="ECO:0000256" key="1">
    <source>
        <dbReference type="SAM" id="MobiDB-lite"/>
    </source>
</evidence>
<evidence type="ECO:0000256" key="3">
    <source>
        <dbReference type="SAM" id="SignalP"/>
    </source>
</evidence>
<feature type="region of interest" description="Disordered" evidence="1">
    <location>
        <begin position="579"/>
        <end position="605"/>
    </location>
</feature>
<keyword evidence="3" id="KW-0732">Signal</keyword>
<dbReference type="EMBL" id="JAGRRH010000009">
    <property type="protein sequence ID" value="KAG7364877.1"/>
    <property type="molecule type" value="Genomic_DNA"/>
</dbReference>
<feature type="compositionally biased region" description="Basic and acidic residues" evidence="1">
    <location>
        <begin position="388"/>
        <end position="398"/>
    </location>
</feature>
<keyword evidence="2" id="KW-0812">Transmembrane</keyword>
<sequence>MVVNMPTVFLALALIAAFTTPLSLVHAQTSVASSTNSPARDGNFTFISSSAFEMVLYPTLDPLDAIAANKVEHAIKTALLLSTSITTNFLTVEDINVLLRRIEYKKTFEPLNPLSSFFTNTAASTLEFTVETSFLIDAKDEDARLPSKNALDNLIVRTFSQPSSKASFILTLGLARDPILNEVLDIQIDIVKELVVPPIIEDTKTLSTIDVVLIIASVFIFLGIIAVIWYYHNSRTEGEQDRPTDACRAQKKTSEADKSNSIQIDTSNSKESIYIDTPSSSPKEENSKETDPDLVTEQMNHLVQSDMMPFEENIVEGSSLESSVDGQSGVLPATESPDASYASSTASTTRHSNSAGSCSSSEVSDNSDSGSESSSSHSSSSVSEIEDPIEHPTDDKDGGTAPSRLLGAEQPNYCDSSVSSSSHTGNLTSRLLNLSSISTFDLTRRFNLYSSSSSAPAVLEDVREDESSVDGRKLDDKSVFSARSASSESFDSGRQAHSESCTRGKRGYWIGSSFRDMAQQFHENWVESKRKALEDIEEGSVEDVFQIDVERAAAVEEDHSKASGRSSVSEWMKNIQVVGSASETQSSLEHSSVEPRSYTKENNSIDLSLEQSLATSLVEV</sequence>
<keyword evidence="2" id="KW-0472">Membrane</keyword>
<organism evidence="4 5">
    <name type="scientific">Nitzschia inconspicua</name>
    <dbReference type="NCBI Taxonomy" id="303405"/>
    <lineage>
        <taxon>Eukaryota</taxon>
        <taxon>Sar</taxon>
        <taxon>Stramenopiles</taxon>
        <taxon>Ochrophyta</taxon>
        <taxon>Bacillariophyta</taxon>
        <taxon>Bacillariophyceae</taxon>
        <taxon>Bacillariophycidae</taxon>
        <taxon>Bacillariales</taxon>
        <taxon>Bacillariaceae</taxon>
        <taxon>Nitzschia</taxon>
    </lineage>
</organism>
<feature type="signal peptide" evidence="3">
    <location>
        <begin position="1"/>
        <end position="27"/>
    </location>
</feature>
<feature type="chain" id="PRO_5039922529" evidence="3">
    <location>
        <begin position="28"/>
        <end position="620"/>
    </location>
</feature>
<feature type="compositionally biased region" description="Polar residues" evidence="1">
    <location>
        <begin position="259"/>
        <end position="271"/>
    </location>
</feature>
<feature type="compositionally biased region" description="Low complexity" evidence="1">
    <location>
        <begin position="336"/>
        <end position="383"/>
    </location>
</feature>
<gene>
    <name evidence="4" type="ORF">IV203_038080</name>
</gene>
<accession>A0A9K3LMS2</accession>
<feature type="region of interest" description="Disordered" evidence="1">
    <location>
        <begin position="237"/>
        <end position="293"/>
    </location>
</feature>
<dbReference type="OrthoDB" id="55712at2759"/>
<evidence type="ECO:0000256" key="2">
    <source>
        <dbReference type="SAM" id="Phobius"/>
    </source>
</evidence>
<keyword evidence="2" id="KW-1133">Transmembrane helix</keyword>
<feature type="compositionally biased region" description="Polar residues" evidence="1">
    <location>
        <begin position="413"/>
        <end position="425"/>
    </location>
</feature>
<dbReference type="AlphaFoldDB" id="A0A9K3LMS2"/>
<name>A0A9K3LMS2_9STRA</name>
<proteinExistence type="predicted"/>
<feature type="compositionally biased region" description="Basic and acidic residues" evidence="1">
    <location>
        <begin position="282"/>
        <end position="291"/>
    </location>
</feature>
<feature type="transmembrane region" description="Helical" evidence="2">
    <location>
        <begin position="211"/>
        <end position="232"/>
    </location>
</feature>
<comment type="caution">
    <text evidence="4">The sequence shown here is derived from an EMBL/GenBank/DDBJ whole genome shotgun (WGS) entry which is preliminary data.</text>
</comment>
<reference evidence="4" key="2">
    <citation type="submission" date="2021-04" db="EMBL/GenBank/DDBJ databases">
        <authorList>
            <person name="Podell S."/>
        </authorList>
    </citation>
    <scope>NUCLEOTIDE SEQUENCE</scope>
    <source>
        <strain evidence="4">Hildebrandi</strain>
    </source>
</reference>
<dbReference type="Proteomes" id="UP000693970">
    <property type="component" value="Unassembled WGS sequence"/>
</dbReference>
<reference evidence="4" key="1">
    <citation type="journal article" date="2021" name="Sci. Rep.">
        <title>Diploid genomic architecture of Nitzschia inconspicua, an elite biomass production diatom.</title>
        <authorList>
            <person name="Oliver A."/>
            <person name="Podell S."/>
            <person name="Pinowska A."/>
            <person name="Traller J.C."/>
            <person name="Smith S.R."/>
            <person name="McClure R."/>
            <person name="Beliaev A."/>
            <person name="Bohutskyi P."/>
            <person name="Hill E.A."/>
            <person name="Rabines A."/>
            <person name="Zheng H."/>
            <person name="Allen L.Z."/>
            <person name="Kuo A."/>
            <person name="Grigoriev I.V."/>
            <person name="Allen A.E."/>
            <person name="Hazlebeck D."/>
            <person name="Allen E.E."/>
        </authorList>
    </citation>
    <scope>NUCLEOTIDE SEQUENCE</scope>
    <source>
        <strain evidence="4">Hildebrandi</strain>
    </source>
</reference>
<protein>
    <submittedName>
        <fullName evidence="4">Uncharacterized protein</fullName>
    </submittedName>
</protein>
<evidence type="ECO:0000313" key="4">
    <source>
        <dbReference type="EMBL" id="KAG7364877.1"/>
    </source>
</evidence>
<keyword evidence="5" id="KW-1185">Reference proteome</keyword>
<feature type="region of interest" description="Disordered" evidence="1">
    <location>
        <begin position="317"/>
        <end position="425"/>
    </location>
</feature>
<feature type="compositionally biased region" description="Polar residues" evidence="1">
    <location>
        <begin position="579"/>
        <end position="590"/>
    </location>
</feature>
<evidence type="ECO:0000313" key="5">
    <source>
        <dbReference type="Proteomes" id="UP000693970"/>
    </source>
</evidence>